<dbReference type="InterPro" id="IPR006119">
    <property type="entry name" value="Resolv_N"/>
</dbReference>
<dbReference type="Pfam" id="PF00239">
    <property type="entry name" value="Resolvase"/>
    <property type="match status" value="1"/>
</dbReference>
<dbReference type="GO" id="GO:0003677">
    <property type="term" value="F:DNA binding"/>
    <property type="evidence" value="ECO:0007669"/>
    <property type="project" value="UniProtKB-KW"/>
</dbReference>
<dbReference type="InterPro" id="IPR009057">
    <property type="entry name" value="Homeodomain-like_sf"/>
</dbReference>
<organism evidence="8 9">
    <name type="scientific">Sphingomonas parapaucimobilis NBRC 15100</name>
    <dbReference type="NCBI Taxonomy" id="1219049"/>
    <lineage>
        <taxon>Bacteria</taxon>
        <taxon>Pseudomonadati</taxon>
        <taxon>Pseudomonadota</taxon>
        <taxon>Alphaproteobacteria</taxon>
        <taxon>Sphingomonadales</taxon>
        <taxon>Sphingomonadaceae</taxon>
        <taxon>Sphingomonas</taxon>
    </lineage>
</organism>
<comment type="caution">
    <text evidence="8">The sequence shown here is derived from an EMBL/GenBank/DDBJ whole genome shotgun (WGS) entry which is preliminary data.</text>
</comment>
<dbReference type="GO" id="GO:0015074">
    <property type="term" value="P:DNA integration"/>
    <property type="evidence" value="ECO:0007669"/>
    <property type="project" value="UniProtKB-KW"/>
</dbReference>
<dbReference type="SUPFAM" id="SSF46689">
    <property type="entry name" value="Homeodomain-like"/>
    <property type="match status" value="1"/>
</dbReference>
<dbReference type="EMBL" id="BBPI01000098">
    <property type="protein sequence ID" value="GAM02766.1"/>
    <property type="molecule type" value="Genomic_DNA"/>
</dbReference>
<dbReference type="SMART" id="SM00857">
    <property type="entry name" value="Resolvase"/>
    <property type="match status" value="1"/>
</dbReference>
<dbReference type="PANTHER" id="PTHR30461">
    <property type="entry name" value="DNA-INVERTASE FROM LAMBDOID PROPHAGE"/>
    <property type="match status" value="1"/>
</dbReference>
<dbReference type="InterPro" id="IPR006118">
    <property type="entry name" value="Recombinase_CS"/>
</dbReference>
<evidence type="ECO:0000256" key="6">
    <source>
        <dbReference type="PROSITE-ProRule" id="PRU10137"/>
    </source>
</evidence>
<dbReference type="PROSITE" id="PS00398">
    <property type="entry name" value="RECOMBINASES_2"/>
    <property type="match status" value="1"/>
</dbReference>
<feature type="domain" description="Resolvase/invertase-type recombinase catalytic" evidence="7">
    <location>
        <begin position="4"/>
        <end position="137"/>
    </location>
</feature>
<evidence type="ECO:0000313" key="9">
    <source>
        <dbReference type="Proteomes" id="UP000032305"/>
    </source>
</evidence>
<keyword evidence="9" id="KW-1185">Reference proteome</keyword>
<comment type="similarity">
    <text evidence="1">Belongs to the site-specific recombinase resolvase family.</text>
</comment>
<evidence type="ECO:0000256" key="2">
    <source>
        <dbReference type="ARBA" id="ARBA00022908"/>
    </source>
</evidence>
<accession>A0A0A1WCQ7</accession>
<dbReference type="SUPFAM" id="SSF53041">
    <property type="entry name" value="Resolvase-like"/>
    <property type="match status" value="1"/>
</dbReference>
<dbReference type="Gene3D" id="3.40.50.1390">
    <property type="entry name" value="Resolvase, N-terminal catalytic domain"/>
    <property type="match status" value="1"/>
</dbReference>
<dbReference type="Gene3D" id="1.10.10.60">
    <property type="entry name" value="Homeodomain-like"/>
    <property type="match status" value="1"/>
</dbReference>
<proteinExistence type="inferred from homology"/>
<dbReference type="InterPro" id="IPR006120">
    <property type="entry name" value="Resolvase_HTH_dom"/>
</dbReference>
<reference evidence="8 9" key="1">
    <citation type="submission" date="2014-11" db="EMBL/GenBank/DDBJ databases">
        <title>Whole genome shotgun sequence of Sphingomonas parapaucimobilis NBRC 15100.</title>
        <authorList>
            <person name="Katano-Makiyama Y."/>
            <person name="Hosoyama A."/>
            <person name="Hashimoto M."/>
            <person name="Hosoyama Y."/>
            <person name="Noguchi M."/>
            <person name="Numata M."/>
            <person name="Tsuchikane K."/>
            <person name="Hirakata S."/>
            <person name="Uohara A."/>
            <person name="Shimodaira J."/>
            <person name="Ohji S."/>
            <person name="Ichikawa N."/>
            <person name="Kimura A."/>
            <person name="Yamazoe A."/>
            <person name="Fujita N."/>
        </authorList>
    </citation>
    <scope>NUCLEOTIDE SEQUENCE [LARGE SCALE GENOMIC DNA]</scope>
    <source>
        <strain evidence="8 9">NBRC 15100</strain>
    </source>
</reference>
<dbReference type="GO" id="GO:0000150">
    <property type="term" value="F:DNA strand exchange activity"/>
    <property type="evidence" value="ECO:0007669"/>
    <property type="project" value="InterPro"/>
</dbReference>
<dbReference type="InterPro" id="IPR050639">
    <property type="entry name" value="SSR_resolvase"/>
</dbReference>
<dbReference type="CDD" id="cd03768">
    <property type="entry name" value="SR_ResInv"/>
    <property type="match status" value="1"/>
</dbReference>
<gene>
    <name evidence="8" type="ORF">SP5_098_00420</name>
</gene>
<evidence type="ECO:0000256" key="5">
    <source>
        <dbReference type="PIRSR" id="PIRSR606118-50"/>
    </source>
</evidence>
<dbReference type="PANTHER" id="PTHR30461:SF26">
    <property type="entry name" value="RESOLVASE HOMOLOG YNEB"/>
    <property type="match status" value="1"/>
</dbReference>
<dbReference type="AlphaFoldDB" id="A0A0A1WCQ7"/>
<keyword evidence="4" id="KW-0233">DNA recombination</keyword>
<dbReference type="RefSeq" id="WP_017184234.1">
    <property type="nucleotide sequence ID" value="NZ_BBPI01000098.1"/>
</dbReference>
<keyword evidence="2" id="KW-0229">DNA integration</keyword>
<evidence type="ECO:0000259" key="7">
    <source>
        <dbReference type="PROSITE" id="PS51736"/>
    </source>
</evidence>
<protein>
    <submittedName>
        <fullName evidence="8">Putative resolvase</fullName>
    </submittedName>
</protein>
<dbReference type="CDD" id="cd00569">
    <property type="entry name" value="HTH_Hin_like"/>
    <property type="match status" value="1"/>
</dbReference>
<sequence length="186" mass="21178">MKGQRIGYVRVSTFDQNVDRQLDGQSLDRIFTDKASGKDINRPELDAMLAFAREGDTVVVHSMDRLARNLDDLRKLVQSLTKRGVRIEFVKESLAFSGEDSPMANLMLSVMGAFAEFERALIRERQREGIAVARQRGAYRGRKRSLSDEMVAELHRRVDDGERKAVIARDLGISRETLYQYLRAAT</sequence>
<evidence type="ECO:0000256" key="1">
    <source>
        <dbReference type="ARBA" id="ARBA00009913"/>
    </source>
</evidence>
<dbReference type="eggNOG" id="COG1961">
    <property type="taxonomic scope" value="Bacteria"/>
</dbReference>
<keyword evidence="3" id="KW-0238">DNA-binding</keyword>
<dbReference type="Pfam" id="PF02796">
    <property type="entry name" value="HTH_7"/>
    <property type="match status" value="1"/>
</dbReference>
<feature type="active site" description="O-(5'-phospho-DNA)-serine intermediate" evidence="5 6">
    <location>
        <position position="12"/>
    </location>
</feature>
<dbReference type="Proteomes" id="UP000032305">
    <property type="component" value="Unassembled WGS sequence"/>
</dbReference>
<evidence type="ECO:0000313" key="8">
    <source>
        <dbReference type="EMBL" id="GAM02766.1"/>
    </source>
</evidence>
<dbReference type="PROSITE" id="PS00397">
    <property type="entry name" value="RECOMBINASES_1"/>
    <property type="match status" value="1"/>
</dbReference>
<name>A0A0A1WCQ7_9SPHN</name>
<evidence type="ECO:0000256" key="4">
    <source>
        <dbReference type="ARBA" id="ARBA00023172"/>
    </source>
</evidence>
<evidence type="ECO:0000256" key="3">
    <source>
        <dbReference type="ARBA" id="ARBA00023125"/>
    </source>
</evidence>
<dbReference type="OrthoDB" id="114045at2"/>
<dbReference type="PROSITE" id="PS51736">
    <property type="entry name" value="RECOMBINASES_3"/>
    <property type="match status" value="1"/>
</dbReference>
<dbReference type="InterPro" id="IPR036162">
    <property type="entry name" value="Resolvase-like_N_sf"/>
</dbReference>